<dbReference type="Gene3D" id="3.30.70.1230">
    <property type="entry name" value="Nucleotide cyclase"/>
    <property type="match status" value="1"/>
</dbReference>
<dbReference type="GO" id="GO:0007168">
    <property type="term" value="P:receptor guanylyl cyclase signaling pathway"/>
    <property type="evidence" value="ECO:0007669"/>
    <property type="project" value="TreeGrafter"/>
</dbReference>
<protein>
    <recommendedName>
        <fullName evidence="3 16">Guanylate cyclase</fullName>
        <ecNumber evidence="3 16">4.6.1.2</ecNumber>
    </recommendedName>
</protein>
<keyword evidence="10 18" id="KW-0472">Membrane</keyword>
<evidence type="ECO:0000256" key="13">
    <source>
        <dbReference type="ARBA" id="ARBA00023239"/>
    </source>
</evidence>
<reference evidence="21" key="2">
    <citation type="submission" date="2022-06" db="UniProtKB">
        <authorList>
            <consortium name="EnsemblMetazoa"/>
        </authorList>
    </citation>
    <scope>IDENTIFICATION</scope>
    <source>
        <strain evidence="21">DF5081</strain>
    </source>
</reference>
<evidence type="ECO:0000313" key="22">
    <source>
        <dbReference type="Proteomes" id="UP000005237"/>
    </source>
</evidence>
<dbReference type="PROSITE" id="PS00452">
    <property type="entry name" value="GUANYLATE_CYCLASE_1"/>
    <property type="match status" value="1"/>
</dbReference>
<name>A0A8R1DKZ9_CAEJA</name>
<dbReference type="Gene3D" id="1.10.510.10">
    <property type="entry name" value="Transferase(Phosphotransferase) domain 1"/>
    <property type="match status" value="1"/>
</dbReference>
<dbReference type="EnsemblMetazoa" id="CJA05741a.1">
    <property type="protein sequence ID" value="CJA05741a.1"/>
    <property type="gene ID" value="WBGene00124945"/>
</dbReference>
<dbReference type="Proteomes" id="UP000005237">
    <property type="component" value="Unassembled WGS sequence"/>
</dbReference>
<dbReference type="EC" id="4.6.1.2" evidence="3 16"/>
<evidence type="ECO:0000256" key="12">
    <source>
        <dbReference type="ARBA" id="ARBA00023180"/>
    </source>
</evidence>
<dbReference type="InterPro" id="IPR001054">
    <property type="entry name" value="A/G_cyclase"/>
</dbReference>
<evidence type="ECO:0000256" key="3">
    <source>
        <dbReference type="ARBA" id="ARBA00012202"/>
    </source>
</evidence>
<feature type="domain" description="Guanylate cyclase" evidence="20">
    <location>
        <begin position="871"/>
        <end position="1001"/>
    </location>
</feature>
<dbReference type="InterPro" id="IPR050401">
    <property type="entry name" value="Cyclic_nucleotide_synthase"/>
</dbReference>
<dbReference type="FunFam" id="3.40.50.2300:FF:000241">
    <property type="entry name" value="Guanylate cyclase"/>
    <property type="match status" value="1"/>
</dbReference>
<evidence type="ECO:0000259" key="19">
    <source>
        <dbReference type="PROSITE" id="PS50011"/>
    </source>
</evidence>
<evidence type="ECO:0000256" key="9">
    <source>
        <dbReference type="ARBA" id="ARBA00022989"/>
    </source>
</evidence>
<dbReference type="InterPro" id="IPR018297">
    <property type="entry name" value="A/G_cyclase_CS"/>
</dbReference>
<evidence type="ECO:0000256" key="14">
    <source>
        <dbReference type="ARBA" id="ARBA00023293"/>
    </source>
</evidence>
<evidence type="ECO:0000259" key="20">
    <source>
        <dbReference type="PROSITE" id="PS50125"/>
    </source>
</evidence>
<dbReference type="FunFam" id="3.30.70.1230:FF:000023">
    <property type="entry name" value="Guanylate cyclase"/>
    <property type="match status" value="1"/>
</dbReference>
<dbReference type="Pfam" id="PF07714">
    <property type="entry name" value="PK_Tyr_Ser-Thr"/>
    <property type="match status" value="1"/>
</dbReference>
<dbReference type="GO" id="GO:0005886">
    <property type="term" value="C:plasma membrane"/>
    <property type="evidence" value="ECO:0007669"/>
    <property type="project" value="UniProtKB-SubCell"/>
</dbReference>
<dbReference type="GO" id="GO:0007635">
    <property type="term" value="P:chemosensory behavior"/>
    <property type="evidence" value="ECO:0007669"/>
    <property type="project" value="UniProtKB-ARBA"/>
</dbReference>
<evidence type="ECO:0000256" key="18">
    <source>
        <dbReference type="SAM" id="Phobius"/>
    </source>
</evidence>
<dbReference type="GO" id="GO:0005524">
    <property type="term" value="F:ATP binding"/>
    <property type="evidence" value="ECO:0007669"/>
    <property type="project" value="UniProtKB-KW"/>
</dbReference>
<dbReference type="InterPro" id="IPR001828">
    <property type="entry name" value="ANF_lig-bd_rcpt"/>
</dbReference>
<dbReference type="InterPro" id="IPR028082">
    <property type="entry name" value="Peripla_BP_I"/>
</dbReference>
<evidence type="ECO:0000256" key="11">
    <source>
        <dbReference type="ARBA" id="ARBA00023170"/>
    </source>
</evidence>
<evidence type="ECO:0000313" key="21">
    <source>
        <dbReference type="EnsemblMetazoa" id="CJA05741a.1"/>
    </source>
</evidence>
<dbReference type="GO" id="GO:0004672">
    <property type="term" value="F:protein kinase activity"/>
    <property type="evidence" value="ECO:0007669"/>
    <property type="project" value="InterPro"/>
</dbReference>
<keyword evidence="4" id="KW-1003">Cell membrane</keyword>
<keyword evidence="7" id="KW-0547">Nucleotide-binding</keyword>
<dbReference type="AlphaFoldDB" id="A0A8R1DKZ9"/>
<dbReference type="GO" id="GO:0004016">
    <property type="term" value="F:adenylate cyclase activity"/>
    <property type="evidence" value="ECO:0007669"/>
    <property type="project" value="TreeGrafter"/>
</dbReference>
<dbReference type="SUPFAM" id="SSF53822">
    <property type="entry name" value="Periplasmic binding protein-like I"/>
    <property type="match status" value="1"/>
</dbReference>
<dbReference type="SUPFAM" id="SSF55073">
    <property type="entry name" value="Nucleotide cyclase"/>
    <property type="match status" value="1"/>
</dbReference>
<dbReference type="GO" id="GO:0010038">
    <property type="term" value="P:response to metal ion"/>
    <property type="evidence" value="ECO:0007669"/>
    <property type="project" value="UniProtKB-ARBA"/>
</dbReference>
<feature type="region of interest" description="Disordered" evidence="17">
    <location>
        <begin position="1055"/>
        <end position="1083"/>
    </location>
</feature>
<dbReference type="InterPro" id="IPR001245">
    <property type="entry name" value="Ser-Thr/Tyr_kinase_cat_dom"/>
</dbReference>
<dbReference type="Pfam" id="PF01094">
    <property type="entry name" value="ANF_receptor"/>
    <property type="match status" value="1"/>
</dbReference>
<evidence type="ECO:0000256" key="7">
    <source>
        <dbReference type="ARBA" id="ARBA00022741"/>
    </source>
</evidence>
<keyword evidence="11" id="KW-0675">Receptor</keyword>
<comment type="similarity">
    <text evidence="15">Belongs to the adenylyl cyclase class-4/guanylyl cyclase family.</text>
</comment>
<evidence type="ECO:0000256" key="15">
    <source>
        <dbReference type="RuleBase" id="RU000405"/>
    </source>
</evidence>
<accession>A0A8R1DKZ9</accession>
<dbReference type="GO" id="GO:0004383">
    <property type="term" value="F:guanylate cyclase activity"/>
    <property type="evidence" value="ECO:0007669"/>
    <property type="project" value="UniProtKB-EC"/>
</dbReference>
<dbReference type="Pfam" id="PF00211">
    <property type="entry name" value="Guanylate_cyc"/>
    <property type="match status" value="1"/>
</dbReference>
<dbReference type="GO" id="GO:0001653">
    <property type="term" value="F:peptide receptor activity"/>
    <property type="evidence" value="ECO:0007669"/>
    <property type="project" value="TreeGrafter"/>
</dbReference>
<feature type="domain" description="Protein kinase" evidence="19">
    <location>
        <begin position="502"/>
        <end position="798"/>
    </location>
</feature>
<evidence type="ECO:0000256" key="1">
    <source>
        <dbReference type="ARBA" id="ARBA00001436"/>
    </source>
</evidence>
<dbReference type="GO" id="GO:0035556">
    <property type="term" value="P:intracellular signal transduction"/>
    <property type="evidence" value="ECO:0007669"/>
    <property type="project" value="InterPro"/>
</dbReference>
<keyword evidence="8" id="KW-0067">ATP-binding</keyword>
<keyword evidence="6" id="KW-0732">Signal</keyword>
<dbReference type="InterPro" id="IPR000719">
    <property type="entry name" value="Prot_kinase_dom"/>
</dbReference>
<dbReference type="SMART" id="SM00044">
    <property type="entry name" value="CYCc"/>
    <property type="match status" value="1"/>
</dbReference>
<dbReference type="InterPro" id="IPR029787">
    <property type="entry name" value="Nucleotide_cyclase"/>
</dbReference>
<feature type="transmembrane region" description="Helical" evidence="18">
    <location>
        <begin position="469"/>
        <end position="493"/>
    </location>
</feature>
<dbReference type="Gene3D" id="3.40.50.2300">
    <property type="match status" value="2"/>
</dbReference>
<evidence type="ECO:0000256" key="5">
    <source>
        <dbReference type="ARBA" id="ARBA00022692"/>
    </source>
</evidence>
<evidence type="ECO:0000256" key="16">
    <source>
        <dbReference type="RuleBase" id="RU003431"/>
    </source>
</evidence>
<organism evidence="21 22">
    <name type="scientific">Caenorhabditis japonica</name>
    <dbReference type="NCBI Taxonomy" id="281687"/>
    <lineage>
        <taxon>Eukaryota</taxon>
        <taxon>Metazoa</taxon>
        <taxon>Ecdysozoa</taxon>
        <taxon>Nematoda</taxon>
        <taxon>Chromadorea</taxon>
        <taxon>Rhabditida</taxon>
        <taxon>Rhabditina</taxon>
        <taxon>Rhabditomorpha</taxon>
        <taxon>Rhabditoidea</taxon>
        <taxon>Rhabditidae</taxon>
        <taxon>Peloderinae</taxon>
        <taxon>Caenorhabditis</taxon>
    </lineage>
</organism>
<evidence type="ECO:0000256" key="17">
    <source>
        <dbReference type="SAM" id="MobiDB-lite"/>
    </source>
</evidence>
<evidence type="ECO:0000256" key="8">
    <source>
        <dbReference type="ARBA" id="ARBA00022840"/>
    </source>
</evidence>
<dbReference type="PROSITE" id="PS50125">
    <property type="entry name" value="GUANYLATE_CYCLASE_2"/>
    <property type="match status" value="1"/>
</dbReference>
<dbReference type="PANTHER" id="PTHR11920:SF40">
    <property type="entry name" value="RECEPTOR-TYPE GUANYLATE CYCLASE GCY-14-RELATED"/>
    <property type="match status" value="1"/>
</dbReference>
<dbReference type="InterPro" id="IPR011009">
    <property type="entry name" value="Kinase-like_dom_sf"/>
</dbReference>
<keyword evidence="22" id="KW-1185">Reference proteome</keyword>
<keyword evidence="5 18" id="KW-0812">Transmembrane</keyword>
<dbReference type="CDD" id="cd06352">
    <property type="entry name" value="PBP1_NPR_GC-like"/>
    <property type="match status" value="1"/>
</dbReference>
<proteinExistence type="inferred from homology"/>
<keyword evidence="14 16" id="KW-0141">cGMP biosynthesis</keyword>
<dbReference type="PANTHER" id="PTHR11920">
    <property type="entry name" value="GUANYLYL CYCLASE"/>
    <property type="match status" value="1"/>
</dbReference>
<dbReference type="PROSITE" id="PS50011">
    <property type="entry name" value="PROTEIN_KINASE_DOM"/>
    <property type="match status" value="1"/>
</dbReference>
<dbReference type="FunFam" id="1.10.510.10:FF:000704">
    <property type="entry name" value="Guanylate cyclase"/>
    <property type="match status" value="1"/>
</dbReference>
<keyword evidence="12" id="KW-0325">Glycoprotein</keyword>
<comment type="catalytic activity">
    <reaction evidence="1 16">
        <text>GTP = 3',5'-cyclic GMP + diphosphate</text>
        <dbReference type="Rhea" id="RHEA:13665"/>
        <dbReference type="ChEBI" id="CHEBI:33019"/>
        <dbReference type="ChEBI" id="CHEBI:37565"/>
        <dbReference type="ChEBI" id="CHEBI:57746"/>
        <dbReference type="EC" id="4.6.1.2"/>
    </reaction>
</comment>
<comment type="subcellular location">
    <subcellularLocation>
        <location evidence="2">Cell membrane</location>
        <topology evidence="2">Single-pass type I membrane protein</topology>
    </subcellularLocation>
</comment>
<keyword evidence="9 18" id="KW-1133">Transmembrane helix</keyword>
<evidence type="ECO:0000256" key="2">
    <source>
        <dbReference type="ARBA" id="ARBA00004251"/>
    </source>
</evidence>
<evidence type="ECO:0000256" key="6">
    <source>
        <dbReference type="ARBA" id="ARBA00022729"/>
    </source>
</evidence>
<evidence type="ECO:0000256" key="4">
    <source>
        <dbReference type="ARBA" id="ARBA00022475"/>
    </source>
</evidence>
<reference evidence="22" key="1">
    <citation type="submission" date="2010-08" db="EMBL/GenBank/DDBJ databases">
        <authorList>
            <consortium name="Caenorhabditis japonica Sequencing Consortium"/>
            <person name="Wilson R.K."/>
        </authorList>
    </citation>
    <scope>NUCLEOTIDE SEQUENCE [LARGE SCALE GENOMIC DNA]</scope>
    <source>
        <strain evidence="22">DF5081</strain>
    </source>
</reference>
<evidence type="ECO:0000256" key="10">
    <source>
        <dbReference type="ARBA" id="ARBA00023136"/>
    </source>
</evidence>
<dbReference type="SUPFAM" id="SSF56112">
    <property type="entry name" value="Protein kinase-like (PK-like)"/>
    <property type="match status" value="1"/>
</dbReference>
<dbReference type="GO" id="GO:0006935">
    <property type="term" value="P:chemotaxis"/>
    <property type="evidence" value="ECO:0007669"/>
    <property type="project" value="UniProtKB-ARBA"/>
</dbReference>
<dbReference type="CDD" id="cd07302">
    <property type="entry name" value="CHD"/>
    <property type="match status" value="1"/>
</dbReference>
<sequence>MFTKDVQSTMRSVGYRTSAAAVLVATDRIRAEHLLDAFDLNFTVKFDECSESLAAGKAIELINQYNVDVIIGPTCNRAGVAVASLAAFYNVPVFQWGLTTTADIGNFTRYPTTATLSVDTHSIAIAVREVLQRFDWHEYVFIYSNYMDKEKCAAMKDDMEKMSVDNADLTLAYMYQIETITLETLKKALREVAKRGRIVVACFTGGYGFKTAFVASTLLVGMSTNEYVYIFAEPQSRGFYIDKIEGGFIYSWETTDGVFDTGLTSEQIRVAYGRVLYICDNMGEPPNITAQFANFTSQVISRMSERPFNCVQDCANDTYKVVGFIINEIQRRFIDVSFQSATYSGQLFDALYAYSIALNKTLAKNPSTTNFKNGSLILNNIAMTFTGVGGNSVTLDETGSRIARVYMYALNNSMLPFMAATLLVNGSRVEYTPFYTDESVLWRNGPKPLYRPICGFTGLECPPDFVRDYLVYTIIAAVIVILAILAGCAGLLYTIHMKRKDMETQDLLWQVPFVELQQVQSKSKTEASMHSFASGPSTSTKITIESRSETTNFIFYYHQQDIIAAMKHDVLFSFDPEQRAQFRQMRNFDNDNLNKFIGLCLDSPKLFSLWRFCSRGSLSDVISKSSMQMDSFFMFSLIRDIANGLSFIHNSFLKYHGSLTSRCCLIDDRWQVKISGYGLKAIQTLDNSKKEDLLWTAPEHLRSETGERTQEGDIYSLAIICAEILTRSSAFDMENRKEKPDVIIYQVKKGGHNPMRPSLETSETVEVNPALLHLIRDCWTERPSERPTIEQVKSHLNGMRDGRKANLMDHVFNMLETYASTLEEEVSDRTKELVEEKKKSDVLLYRMLPKMVADKLKLGQAVEPETFELVTIFFSDVVQFTALSSKCTPLQVVTLLNDLYTIFDGIIEQNDVYKVETIGDGYLCVSGLPHRNGNEHIRHIARMSLAFMSSLQFFRVSHLPAERLNLRIGINCGSVVAGVVGLTMPRYCLFGDAVNTASRMESNGKPGRIHVSAEANGLLAQVGGFQTESRGEVIIKGKGVMETYWLIGESSGTILPEPEIRKPQPETPSKPRPGSERSITPILEKNINIQDESKGLYSEFRGQHVERILKE</sequence>
<keyword evidence="13 15" id="KW-0456">Lyase</keyword>